<organism evidence="1 2">
    <name type="scientific">Bacillus mojavensis</name>
    <dbReference type="NCBI Taxonomy" id="72360"/>
    <lineage>
        <taxon>Bacteria</taxon>
        <taxon>Bacillati</taxon>
        <taxon>Bacillota</taxon>
        <taxon>Bacilli</taxon>
        <taxon>Bacillales</taxon>
        <taxon>Bacillaceae</taxon>
        <taxon>Bacillus</taxon>
    </lineage>
</organism>
<protein>
    <submittedName>
        <fullName evidence="1">Uncharacterized protein</fullName>
    </submittedName>
</protein>
<accession>A0ABX6M225</accession>
<gene>
    <name evidence="1" type="ORF">HC660_37290</name>
</gene>
<keyword evidence="2" id="KW-1185">Reference proteome</keyword>
<evidence type="ECO:0000313" key="1">
    <source>
        <dbReference type="EMBL" id="QJC98176.1"/>
    </source>
</evidence>
<dbReference type="Proteomes" id="UP000501048">
    <property type="component" value="Chromosome"/>
</dbReference>
<reference evidence="1 2" key="1">
    <citation type="submission" date="2020-04" db="EMBL/GenBank/DDBJ databases">
        <title>Plant growth promoting and environmental Bacillus: genomic and epigenetic comparison.</title>
        <authorList>
            <person name="Reva O.N."/>
            <person name="Lutz S."/>
            <person name="Ahrens C.H."/>
        </authorList>
    </citation>
    <scope>NUCLEOTIDE SEQUENCE [LARGE SCALE GENOMIC DNA]</scope>
    <source>
        <strain evidence="1 2">UCMB5075</strain>
    </source>
</reference>
<dbReference type="EMBL" id="CP051464">
    <property type="protein sequence ID" value="QJC98176.1"/>
    <property type="molecule type" value="Genomic_DNA"/>
</dbReference>
<proteinExistence type="predicted"/>
<name>A0ABX6M225_BACMO</name>
<evidence type="ECO:0000313" key="2">
    <source>
        <dbReference type="Proteomes" id="UP000501048"/>
    </source>
</evidence>
<sequence length="91" mass="10349">MAFLLIILLKNKHKGTPIGMYRKSDLFFRIIKGMKKAGNVKFRRGGIKRAKVFQLFAFKTSPNAAYAKLPFFLKSGFMLASPLYDNACAKR</sequence>